<reference evidence="3" key="1">
    <citation type="submission" date="2019-12" db="EMBL/GenBank/DDBJ databases">
        <title>Ruegeria JWLKs population differentiation of coral mucus and skeleton niches.</title>
        <authorList>
            <person name="Luo D."/>
        </authorList>
    </citation>
    <scope>NUCLEOTIDE SEQUENCE</scope>
    <source>
        <strain evidence="3">HKCCD6181</strain>
    </source>
</reference>
<dbReference type="SUPFAM" id="SSF54427">
    <property type="entry name" value="NTF2-like"/>
    <property type="match status" value="1"/>
</dbReference>
<feature type="signal peptide" evidence="1">
    <location>
        <begin position="1"/>
        <end position="21"/>
    </location>
</feature>
<organism evidence="3 4">
    <name type="scientific">Ruegeria atlantica</name>
    <dbReference type="NCBI Taxonomy" id="81569"/>
    <lineage>
        <taxon>Bacteria</taxon>
        <taxon>Pseudomonadati</taxon>
        <taxon>Pseudomonadota</taxon>
        <taxon>Alphaproteobacteria</taxon>
        <taxon>Rhodobacterales</taxon>
        <taxon>Roseobacteraceae</taxon>
        <taxon>Ruegeria</taxon>
    </lineage>
</organism>
<protein>
    <submittedName>
        <fullName evidence="3">Nuclear transport factor 2 family protein</fullName>
    </submittedName>
</protein>
<accession>A0AA90YVI1</accession>
<evidence type="ECO:0000256" key="1">
    <source>
        <dbReference type="SAM" id="SignalP"/>
    </source>
</evidence>
<comment type="caution">
    <text evidence="3">The sequence shown here is derived from an EMBL/GenBank/DDBJ whole genome shotgun (WGS) entry which is preliminary data.</text>
</comment>
<dbReference type="Pfam" id="PF13577">
    <property type="entry name" value="SnoaL_4"/>
    <property type="match status" value="1"/>
</dbReference>
<dbReference type="CDD" id="cd00531">
    <property type="entry name" value="NTF2_like"/>
    <property type="match status" value="1"/>
</dbReference>
<name>A0AA90YVI1_9RHOB</name>
<feature type="chain" id="PRO_5041687711" evidence="1">
    <location>
        <begin position="22"/>
        <end position="169"/>
    </location>
</feature>
<dbReference type="Gene3D" id="3.10.450.50">
    <property type="match status" value="1"/>
</dbReference>
<dbReference type="Proteomes" id="UP000597886">
    <property type="component" value="Unassembled WGS sequence"/>
</dbReference>
<gene>
    <name evidence="3" type="ORF">GS634_06695</name>
</gene>
<evidence type="ECO:0000259" key="2">
    <source>
        <dbReference type="Pfam" id="PF13577"/>
    </source>
</evidence>
<evidence type="ECO:0000313" key="3">
    <source>
        <dbReference type="EMBL" id="NOE17808.1"/>
    </source>
</evidence>
<dbReference type="EMBL" id="WVRA01000002">
    <property type="protein sequence ID" value="NOE17808.1"/>
    <property type="molecule type" value="Genomic_DNA"/>
</dbReference>
<dbReference type="RefSeq" id="WP_171118949.1">
    <property type="nucleotide sequence ID" value="NZ_WVRA01000002.1"/>
</dbReference>
<sequence length="169" mass="18173">MHRKLTSTLAAVSMIGTAAFAEPQAGISTAITDIAAGADRHDWARVRDAFADTVTTDYTSLWGGDPVTQPADELVAGWSAFLPGFDATHHMVTNHTITSLSDTSATAQADFTATHRLGKDLWVLGGRYDYILEKSDDRWVVTSMTMTALWETGDRGLVTLAGQRAAEAN</sequence>
<dbReference type="InterPro" id="IPR032710">
    <property type="entry name" value="NTF2-like_dom_sf"/>
</dbReference>
<evidence type="ECO:0000313" key="4">
    <source>
        <dbReference type="Proteomes" id="UP000597886"/>
    </source>
</evidence>
<feature type="domain" description="SnoaL-like" evidence="2">
    <location>
        <begin position="25"/>
        <end position="145"/>
    </location>
</feature>
<dbReference type="AlphaFoldDB" id="A0AA90YVI1"/>
<dbReference type="InterPro" id="IPR037401">
    <property type="entry name" value="SnoaL-like"/>
</dbReference>
<proteinExistence type="predicted"/>
<keyword evidence="1" id="KW-0732">Signal</keyword>